<protein>
    <recommendedName>
        <fullName evidence="2">Integrase catalytic domain-containing protein</fullName>
    </recommendedName>
</protein>
<dbReference type="InterPro" id="IPR036397">
    <property type="entry name" value="RNaseH_sf"/>
</dbReference>
<dbReference type="PROSITE" id="PS50994">
    <property type="entry name" value="INTEGRASE"/>
    <property type="match status" value="1"/>
</dbReference>
<dbReference type="PANTHER" id="PTHR37984:SF5">
    <property type="entry name" value="PROTEIN NYNRIN-LIKE"/>
    <property type="match status" value="1"/>
</dbReference>
<dbReference type="OrthoDB" id="6152958at2759"/>
<dbReference type="InterPro" id="IPR050951">
    <property type="entry name" value="Retrovirus_Pol_polyprotein"/>
</dbReference>
<name>A0A8S3UZP2_MYTED</name>
<evidence type="ECO:0000313" key="4">
    <source>
        <dbReference type="Proteomes" id="UP000683360"/>
    </source>
</evidence>
<dbReference type="Gene3D" id="3.30.420.10">
    <property type="entry name" value="Ribonuclease H-like superfamily/Ribonuclease H"/>
    <property type="match status" value="1"/>
</dbReference>
<evidence type="ECO:0000259" key="2">
    <source>
        <dbReference type="PROSITE" id="PS50994"/>
    </source>
</evidence>
<evidence type="ECO:0000313" key="3">
    <source>
        <dbReference type="EMBL" id="CAG2249743.1"/>
    </source>
</evidence>
<comment type="caution">
    <text evidence="3">The sequence shown here is derived from an EMBL/GenBank/DDBJ whole genome shotgun (WGS) entry which is preliminary data.</text>
</comment>
<dbReference type="Pfam" id="PF00665">
    <property type="entry name" value="rve"/>
    <property type="match status" value="1"/>
</dbReference>
<dbReference type="InterPro" id="IPR001584">
    <property type="entry name" value="Integrase_cat-core"/>
</dbReference>
<dbReference type="Proteomes" id="UP000683360">
    <property type="component" value="Unassembled WGS sequence"/>
</dbReference>
<accession>A0A8S3UZP2</accession>
<gene>
    <name evidence="3" type="ORF">MEDL_61494</name>
</gene>
<proteinExistence type="predicted"/>
<feature type="region of interest" description="Disordered" evidence="1">
    <location>
        <begin position="1"/>
        <end position="27"/>
    </location>
</feature>
<evidence type="ECO:0000256" key="1">
    <source>
        <dbReference type="SAM" id="MobiDB-lite"/>
    </source>
</evidence>
<dbReference type="InterPro" id="IPR012337">
    <property type="entry name" value="RNaseH-like_sf"/>
</dbReference>
<reference evidence="3" key="1">
    <citation type="submission" date="2021-03" db="EMBL/GenBank/DDBJ databases">
        <authorList>
            <person name="Bekaert M."/>
        </authorList>
    </citation>
    <scope>NUCLEOTIDE SEQUENCE</scope>
</reference>
<dbReference type="PANTHER" id="PTHR37984">
    <property type="entry name" value="PROTEIN CBG26694"/>
    <property type="match status" value="1"/>
</dbReference>
<keyword evidence="4" id="KW-1185">Reference proteome</keyword>
<dbReference type="GO" id="GO:0015074">
    <property type="term" value="P:DNA integration"/>
    <property type="evidence" value="ECO:0007669"/>
    <property type="project" value="InterPro"/>
</dbReference>
<dbReference type="EMBL" id="CAJPWZ010002990">
    <property type="protein sequence ID" value="CAG2249743.1"/>
    <property type="molecule type" value="Genomic_DNA"/>
</dbReference>
<organism evidence="3 4">
    <name type="scientific">Mytilus edulis</name>
    <name type="common">Blue mussel</name>
    <dbReference type="NCBI Taxonomy" id="6550"/>
    <lineage>
        <taxon>Eukaryota</taxon>
        <taxon>Metazoa</taxon>
        <taxon>Spiralia</taxon>
        <taxon>Lophotrochozoa</taxon>
        <taxon>Mollusca</taxon>
        <taxon>Bivalvia</taxon>
        <taxon>Autobranchia</taxon>
        <taxon>Pteriomorphia</taxon>
        <taxon>Mytilida</taxon>
        <taxon>Mytiloidea</taxon>
        <taxon>Mytilidae</taxon>
        <taxon>Mytilinae</taxon>
        <taxon>Mytilus</taxon>
    </lineage>
</organism>
<dbReference type="GO" id="GO:0003676">
    <property type="term" value="F:nucleic acid binding"/>
    <property type="evidence" value="ECO:0007669"/>
    <property type="project" value="InterPro"/>
</dbReference>
<sequence>MAEQDTIPNEGYTISNKRKKGISKDPNPESFWADMPYIVQIAKAKEEHQNWGAKKIVDELKVPFSDRMGCNNAVEIPKTTVLRRPIPATYANSRWQIDLKKMPPVRGYNYICNIVDCFSRLAFGGPLKGKFAKDVAELTLKYVYLYGPPRILQSDNGKEFTNVNLAEVVSIFKTRQIHGRPYHPQSQGRVERFNRTLTEYFRKEMSLEKDWPSKLPEFYYNYNNRVHKSTKPSTPYQLYFKRPNFAPPIDEQLPFVLLTEDERKFLAQAHLDVENEEEEIGEILPESNINEDENGNLEMLRNINDRDVTFEGNNTSLYLLQ</sequence>
<dbReference type="SUPFAM" id="SSF53098">
    <property type="entry name" value="Ribonuclease H-like"/>
    <property type="match status" value="1"/>
</dbReference>
<dbReference type="AlphaFoldDB" id="A0A8S3UZP2"/>
<feature type="domain" description="Integrase catalytic" evidence="2">
    <location>
        <begin position="83"/>
        <end position="243"/>
    </location>
</feature>